<dbReference type="GO" id="GO:0047632">
    <property type="term" value="F:agmatine deiminase activity"/>
    <property type="evidence" value="ECO:0007669"/>
    <property type="project" value="UniProtKB-EC"/>
</dbReference>
<dbReference type="EMBL" id="JADOUF010000001">
    <property type="protein sequence ID" value="MBG6137056.1"/>
    <property type="molecule type" value="Genomic_DNA"/>
</dbReference>
<proteinExistence type="predicted"/>
<comment type="caution">
    <text evidence="2">The sequence shown here is derived from an EMBL/GenBank/DDBJ whole genome shotgun (WGS) entry which is preliminary data.</text>
</comment>
<evidence type="ECO:0000313" key="3">
    <source>
        <dbReference type="Proteomes" id="UP000622552"/>
    </source>
</evidence>
<dbReference type="GO" id="GO:0004668">
    <property type="term" value="F:protein-arginine deiminase activity"/>
    <property type="evidence" value="ECO:0007669"/>
    <property type="project" value="InterPro"/>
</dbReference>
<evidence type="ECO:0000256" key="1">
    <source>
        <dbReference type="ARBA" id="ARBA00022801"/>
    </source>
</evidence>
<keyword evidence="3" id="KW-1185">Reference proteome</keyword>
<gene>
    <name evidence="2" type="ORF">IW245_003250</name>
</gene>
<dbReference type="SUPFAM" id="SSF55909">
    <property type="entry name" value="Pentein"/>
    <property type="match status" value="1"/>
</dbReference>
<accession>A0A8J7GTP5</accession>
<sequence>MSRQGRREMVQNPLITPAEAGFRMPPEWARHAACLMAWPARPELWGERLDEVKGDYAAVARAIADFEPVVMVCQPGTAAEVRDLCGTADILPVEIPINDSWTRDSGPVFVRDAAGGIAVVQFGFNAWGGRWHPHDDDARLATRIGERLGLPVFHAPFVLEGGAFYVDGDGTVLTTEQCLLNPNRNPDMTRGDIERALCDYLGASTVVWLPYGHSFDVGPEGTDGHIDGVAQLVGPGHVLLEAPATPGASEYSRSQHNLAALRSTPDAAGRAFRVSLLDPGPDAAVSYANHYLANDAVIVPVNGDGTDEAALKTLAEVYPGREIVAVPGATIALGGGGPHCITQQIPEGVDISVLR</sequence>
<reference evidence="2" key="1">
    <citation type="submission" date="2020-11" db="EMBL/GenBank/DDBJ databases">
        <title>Sequencing the genomes of 1000 actinobacteria strains.</title>
        <authorList>
            <person name="Klenk H.-P."/>
        </authorList>
    </citation>
    <scope>NUCLEOTIDE SEQUENCE</scope>
    <source>
        <strain evidence="2">DSM 45356</strain>
    </source>
</reference>
<dbReference type="EC" id="3.5.3.12" evidence="2"/>
<dbReference type="PANTHER" id="PTHR31377:SF0">
    <property type="entry name" value="AGMATINE DEIMINASE-RELATED"/>
    <property type="match status" value="1"/>
</dbReference>
<dbReference type="InterPro" id="IPR007466">
    <property type="entry name" value="Peptidyl-Arg-deiminase_porph"/>
</dbReference>
<organism evidence="2 3">
    <name type="scientific">Longispora fulva</name>
    <dbReference type="NCBI Taxonomy" id="619741"/>
    <lineage>
        <taxon>Bacteria</taxon>
        <taxon>Bacillati</taxon>
        <taxon>Actinomycetota</taxon>
        <taxon>Actinomycetes</taxon>
        <taxon>Micromonosporales</taxon>
        <taxon>Micromonosporaceae</taxon>
        <taxon>Longispora</taxon>
    </lineage>
</organism>
<dbReference type="Pfam" id="PF04371">
    <property type="entry name" value="PAD_porph"/>
    <property type="match status" value="1"/>
</dbReference>
<dbReference type="Gene3D" id="3.75.10.10">
    <property type="entry name" value="L-arginine/glycine Amidinotransferase, Chain A"/>
    <property type="match status" value="1"/>
</dbReference>
<evidence type="ECO:0000313" key="2">
    <source>
        <dbReference type="EMBL" id="MBG6137056.1"/>
    </source>
</evidence>
<dbReference type="PANTHER" id="PTHR31377">
    <property type="entry name" value="AGMATINE DEIMINASE-RELATED"/>
    <property type="match status" value="1"/>
</dbReference>
<protein>
    <submittedName>
        <fullName evidence="2">Agmatine deiminase</fullName>
        <ecNumber evidence="2">3.5.3.12</ecNumber>
    </submittedName>
</protein>
<keyword evidence="1 2" id="KW-0378">Hydrolase</keyword>
<dbReference type="GO" id="GO:0009446">
    <property type="term" value="P:putrescine biosynthetic process"/>
    <property type="evidence" value="ECO:0007669"/>
    <property type="project" value="InterPro"/>
</dbReference>
<dbReference type="Proteomes" id="UP000622552">
    <property type="component" value="Unassembled WGS sequence"/>
</dbReference>
<dbReference type="RefSeq" id="WP_197003963.1">
    <property type="nucleotide sequence ID" value="NZ_BONS01000022.1"/>
</dbReference>
<name>A0A8J7GTP5_9ACTN</name>
<dbReference type="AlphaFoldDB" id="A0A8J7GTP5"/>